<name>L8WCX6_THACA</name>
<reference evidence="1 3" key="1">
    <citation type="journal article" date="2013" name="Nat. Commun.">
        <title>The evolution and pathogenic mechanisms of the rice sheath blight pathogen.</title>
        <authorList>
            <person name="Zheng A."/>
            <person name="Lin R."/>
            <person name="Xu L."/>
            <person name="Qin P."/>
            <person name="Tang C."/>
            <person name="Ai P."/>
            <person name="Zhang D."/>
            <person name="Liu Y."/>
            <person name="Sun Z."/>
            <person name="Feng H."/>
            <person name="Wang Y."/>
            <person name="Chen Y."/>
            <person name="Liang X."/>
            <person name="Fu R."/>
            <person name="Li Q."/>
            <person name="Zhang J."/>
            <person name="Yu X."/>
            <person name="Xie Z."/>
            <person name="Ding L."/>
            <person name="Guan P."/>
            <person name="Tang J."/>
            <person name="Liang Y."/>
            <person name="Wang S."/>
            <person name="Deng Q."/>
            <person name="Li S."/>
            <person name="Zhu J."/>
            <person name="Wang L."/>
            <person name="Liu H."/>
            <person name="Li P."/>
        </authorList>
    </citation>
    <scope>NUCLEOTIDE SEQUENCE [LARGE SCALE GENOMIC DNA]</scope>
    <source>
        <strain evidence="3">AG-1 IA</strain>
        <strain evidence="1">AG-1IA</strain>
    </source>
</reference>
<dbReference type="EMBL" id="AFRT01004492">
    <property type="protein sequence ID" value="ELU36036.1"/>
    <property type="molecule type" value="Genomic_DNA"/>
</dbReference>
<dbReference type="AlphaFoldDB" id="L8WCX6"/>
<dbReference type="EMBL" id="AFRT01000489">
    <property type="protein sequence ID" value="ELU43751.1"/>
    <property type="molecule type" value="Genomic_DNA"/>
</dbReference>
<dbReference type="HOGENOM" id="CLU_2905728_0_0_1"/>
<gene>
    <name evidence="2" type="ORF">AG1IA_02220</name>
    <name evidence="1" type="ORF">AG1IA_09934</name>
</gene>
<dbReference type="OrthoDB" id="3934656at2759"/>
<protein>
    <submittedName>
        <fullName evidence="1">Uncharacterized protein</fullName>
    </submittedName>
</protein>
<accession>L8WCX6</accession>
<evidence type="ECO:0000313" key="1">
    <source>
        <dbReference type="EMBL" id="ELU36036.1"/>
    </source>
</evidence>
<evidence type="ECO:0000313" key="2">
    <source>
        <dbReference type="EMBL" id="ELU43751.1"/>
    </source>
</evidence>
<proteinExistence type="predicted"/>
<evidence type="ECO:0000313" key="3">
    <source>
        <dbReference type="Proteomes" id="UP000011668"/>
    </source>
</evidence>
<organism evidence="1 3">
    <name type="scientific">Thanatephorus cucumeris (strain AG1-IA)</name>
    <name type="common">Rice sheath blight fungus</name>
    <name type="synonym">Rhizoctonia solani</name>
    <dbReference type="NCBI Taxonomy" id="983506"/>
    <lineage>
        <taxon>Eukaryota</taxon>
        <taxon>Fungi</taxon>
        <taxon>Dikarya</taxon>
        <taxon>Basidiomycota</taxon>
        <taxon>Agaricomycotina</taxon>
        <taxon>Agaricomycetes</taxon>
        <taxon>Cantharellales</taxon>
        <taxon>Ceratobasidiaceae</taxon>
        <taxon>Rhizoctonia</taxon>
        <taxon>Rhizoctonia solani AG-1</taxon>
    </lineage>
</organism>
<keyword evidence="3" id="KW-1185">Reference proteome</keyword>
<dbReference type="Proteomes" id="UP000011668">
    <property type="component" value="Unassembled WGS sequence"/>
</dbReference>
<comment type="caution">
    <text evidence="1">The sequence shown here is derived from an EMBL/GenBank/DDBJ whole genome shotgun (WGS) entry which is preliminary data.</text>
</comment>
<sequence length="62" mass="7045">MVASGLFAFFDIRPKLDSEGCPIKLTAEMKQNVLVSQPTAFEVDIKPRSEKHEQILRAWVDI</sequence>